<dbReference type="Pfam" id="PF00679">
    <property type="entry name" value="EFG_C"/>
    <property type="match status" value="1"/>
</dbReference>
<dbReference type="InterPro" id="IPR009000">
    <property type="entry name" value="Transl_B-barrel_sf"/>
</dbReference>
<dbReference type="EMBL" id="JAUSUO010000010">
    <property type="protein sequence ID" value="MDQ0344570.1"/>
    <property type="molecule type" value="Genomic_DNA"/>
</dbReference>
<keyword evidence="2" id="KW-0547">Nucleotide-binding</keyword>
<dbReference type="CDD" id="cd03711">
    <property type="entry name" value="Tet_C"/>
    <property type="match status" value="1"/>
</dbReference>
<dbReference type="InterPro" id="IPR053905">
    <property type="entry name" value="EF-G-like_DII"/>
</dbReference>
<dbReference type="Gene3D" id="3.30.70.240">
    <property type="match status" value="1"/>
</dbReference>
<dbReference type="SUPFAM" id="SSF54980">
    <property type="entry name" value="EF-G C-terminal domain-like"/>
    <property type="match status" value="2"/>
</dbReference>
<protein>
    <submittedName>
        <fullName evidence="7">Small GTP-binding protein</fullName>
    </submittedName>
</protein>
<proteinExistence type="predicted"/>
<dbReference type="Gene3D" id="3.40.50.300">
    <property type="entry name" value="P-loop containing nucleotide triphosphate hydrolases"/>
    <property type="match status" value="1"/>
</dbReference>
<dbReference type="Gene3D" id="3.30.230.10">
    <property type="match status" value="1"/>
</dbReference>
<dbReference type="InterPro" id="IPR027417">
    <property type="entry name" value="P-loop_NTPase"/>
</dbReference>
<dbReference type="PRINTS" id="PR01037">
    <property type="entry name" value="TCRTETOQM"/>
</dbReference>
<evidence type="ECO:0000313" key="7">
    <source>
        <dbReference type="EMBL" id="MDQ0344570.1"/>
    </source>
</evidence>
<evidence type="ECO:0000256" key="2">
    <source>
        <dbReference type="ARBA" id="ARBA00022741"/>
    </source>
</evidence>
<evidence type="ECO:0000256" key="5">
    <source>
        <dbReference type="ARBA" id="ARBA00023251"/>
    </source>
</evidence>
<feature type="domain" description="Tr-type G" evidence="6">
    <location>
        <begin position="1"/>
        <end position="234"/>
    </location>
</feature>
<evidence type="ECO:0000256" key="1">
    <source>
        <dbReference type="ARBA" id="ARBA00003987"/>
    </source>
</evidence>
<dbReference type="PANTHER" id="PTHR43261:SF1">
    <property type="entry name" value="RIBOSOME-RELEASING FACTOR 2, MITOCHONDRIAL"/>
    <property type="match status" value="1"/>
</dbReference>
<dbReference type="NCBIfam" id="TIGR00231">
    <property type="entry name" value="small_GTP"/>
    <property type="match status" value="1"/>
</dbReference>
<dbReference type="InterPro" id="IPR000640">
    <property type="entry name" value="EFG_V-like"/>
</dbReference>
<dbReference type="InterPro" id="IPR014721">
    <property type="entry name" value="Ribsml_uS5_D2-typ_fold_subgr"/>
</dbReference>
<dbReference type="Gene3D" id="2.40.30.10">
    <property type="entry name" value="Translation factors"/>
    <property type="match status" value="1"/>
</dbReference>
<keyword evidence="3" id="KW-0648">Protein biosynthesis</keyword>
<dbReference type="Proteomes" id="UP001232343">
    <property type="component" value="Unassembled WGS sequence"/>
</dbReference>
<dbReference type="InterPro" id="IPR035647">
    <property type="entry name" value="EFG_III/V"/>
</dbReference>
<dbReference type="InterPro" id="IPR005517">
    <property type="entry name" value="Transl_elong_EFG/EF2_IV"/>
</dbReference>
<dbReference type="PANTHER" id="PTHR43261">
    <property type="entry name" value="TRANSLATION ELONGATION FACTOR G-RELATED"/>
    <property type="match status" value="1"/>
</dbReference>
<sequence>MNKTIGILAHVDAGKTTLSEQILYHTKSIKQRGRVDHQDAFLDNHEIERQRGITVFAEQGMFSFRDSQYYLIDTPGHVDFSPEMERAIQVMDYAVIIISAVEGIEGHTETVWELLRKHQVPTFFFINKIDRVGADVNAIIKDIRLNLTEDVYNLTDSFSNERMIEDLIEFIAERNDALFEHYMEKGYDKEMWLSTMKEMINENQLFPCMCGSALQDIGVDSFLEKLDLLTSTSYENQSPFAGQVYKIRHDENGTRITFIKALKGTLHVREEMNYRHFDKPISEKVTQIRMYSGNKFQSIDRVEAGQLFAVTGLSKTEVGDGIGTLKEKINYEMIPTLKSRVIFEQGINIKEAIRYFNMLDAEDPSLNVIWEESLQEIHIHVMGIIQLEVLEQIVFERFQLKVAFDKPEILYKETIETTVRGYGHFEPLGHYAEVHLKIEPAERNSGIIFENHCHADDLSVGNQNLIQHHLFEREHNGILTGSPLTDVKVTLLTGRAHNKHTSGGDFREATFRALRQGLEKAKNIVLEPVYLYKIKIHIDQMGRVISDIQAKHGTFDPPKTEGDKAFLTGIAPVATFMDYPAQLYALTHGKGAISLVFSGYERCHNEKEVIEKIGYDKNADPKYTSSSIFCAKGQGYTVRWDEAESKMHAL</sequence>
<dbReference type="Pfam" id="PF22042">
    <property type="entry name" value="EF-G_D2"/>
    <property type="match status" value="1"/>
</dbReference>
<dbReference type="SMART" id="SM00838">
    <property type="entry name" value="EFG_C"/>
    <property type="match status" value="1"/>
</dbReference>
<dbReference type="SUPFAM" id="SSF52540">
    <property type="entry name" value="P-loop containing nucleoside triphosphate hydrolases"/>
    <property type="match status" value="1"/>
</dbReference>
<dbReference type="InterPro" id="IPR000795">
    <property type="entry name" value="T_Tr_GTP-bd_dom"/>
</dbReference>
<dbReference type="Gene3D" id="3.30.70.870">
    <property type="entry name" value="Elongation Factor G (Translational Gtpase), domain 3"/>
    <property type="match status" value="1"/>
</dbReference>
<keyword evidence="8" id="KW-1185">Reference proteome</keyword>
<dbReference type="Pfam" id="PF00009">
    <property type="entry name" value="GTP_EFTU"/>
    <property type="match status" value="1"/>
</dbReference>
<dbReference type="InterPro" id="IPR020568">
    <property type="entry name" value="Ribosomal_Su5_D2-typ_SF"/>
</dbReference>
<comment type="function">
    <text evidence="1">Abolishes the inhibitory effect of tetracyclin on protein synthesis by a non-covalent modification of the ribosomes.</text>
</comment>
<name>A0ABU0D846_9BACI</name>
<dbReference type="InterPro" id="IPR035650">
    <property type="entry name" value="Tet_C"/>
</dbReference>
<dbReference type="PRINTS" id="PR00315">
    <property type="entry name" value="ELONGATNFCT"/>
</dbReference>
<dbReference type="SUPFAM" id="SSF54211">
    <property type="entry name" value="Ribosomal protein S5 domain 2-like"/>
    <property type="match status" value="1"/>
</dbReference>
<dbReference type="InterPro" id="IPR005225">
    <property type="entry name" value="Small_GTP-bd"/>
</dbReference>
<dbReference type="CDD" id="cd04168">
    <property type="entry name" value="TetM_like"/>
    <property type="match status" value="1"/>
</dbReference>
<reference evidence="7 8" key="1">
    <citation type="submission" date="2023-07" db="EMBL/GenBank/DDBJ databases">
        <title>Genomic Encyclopedia of Type Strains, Phase IV (KMG-IV): sequencing the most valuable type-strain genomes for metagenomic binning, comparative biology and taxonomic classification.</title>
        <authorList>
            <person name="Goeker M."/>
        </authorList>
    </citation>
    <scope>NUCLEOTIDE SEQUENCE [LARGE SCALE GENOMIC DNA]</scope>
    <source>
        <strain evidence="7 8">DSM 27848</strain>
    </source>
</reference>
<evidence type="ECO:0000313" key="8">
    <source>
        <dbReference type="Proteomes" id="UP001232343"/>
    </source>
</evidence>
<gene>
    <name evidence="7" type="ORF">J2S14_003414</name>
</gene>
<dbReference type="Pfam" id="PF03764">
    <property type="entry name" value="EFG_IV"/>
    <property type="match status" value="1"/>
</dbReference>
<evidence type="ECO:0000259" key="6">
    <source>
        <dbReference type="PROSITE" id="PS51722"/>
    </source>
</evidence>
<keyword evidence="5" id="KW-0046">Antibiotic resistance</keyword>
<accession>A0ABU0D846</accession>
<organism evidence="7 8">
    <name type="scientific">Lederbergia wuyishanensis</name>
    <dbReference type="NCBI Taxonomy" id="1347903"/>
    <lineage>
        <taxon>Bacteria</taxon>
        <taxon>Bacillati</taxon>
        <taxon>Bacillota</taxon>
        <taxon>Bacilli</taxon>
        <taxon>Bacillales</taxon>
        <taxon>Bacillaceae</taxon>
        <taxon>Lederbergia</taxon>
    </lineage>
</organism>
<comment type="caution">
    <text evidence="7">The sequence shown here is derived from an EMBL/GenBank/DDBJ whole genome shotgun (WGS) entry which is preliminary data.</text>
</comment>
<evidence type="ECO:0000256" key="4">
    <source>
        <dbReference type="ARBA" id="ARBA00023134"/>
    </source>
</evidence>
<dbReference type="PROSITE" id="PS51722">
    <property type="entry name" value="G_TR_2"/>
    <property type="match status" value="1"/>
</dbReference>
<evidence type="ECO:0000256" key="3">
    <source>
        <dbReference type="ARBA" id="ARBA00022917"/>
    </source>
</evidence>
<dbReference type="RefSeq" id="WP_244682893.1">
    <property type="nucleotide sequence ID" value="NZ_JALIRM010000013.1"/>
</dbReference>
<dbReference type="SMART" id="SM00889">
    <property type="entry name" value="EFG_IV"/>
    <property type="match status" value="1"/>
</dbReference>
<dbReference type="SUPFAM" id="SSF50447">
    <property type="entry name" value="Translation proteins"/>
    <property type="match status" value="1"/>
</dbReference>
<keyword evidence="4" id="KW-0342">GTP-binding</keyword>